<dbReference type="EMBL" id="ANMG01000060">
    <property type="protein sequence ID" value="EMD24144.1"/>
    <property type="molecule type" value="Genomic_DNA"/>
</dbReference>
<dbReference type="Proteomes" id="UP000188551">
    <property type="component" value="Unassembled WGS sequence"/>
</dbReference>
<dbReference type="PATRIC" id="fig|1238180.3.peg.5973"/>
<evidence type="ECO:0000313" key="1">
    <source>
        <dbReference type="EMBL" id="EMD24144.1"/>
    </source>
</evidence>
<reference evidence="1 3" key="1">
    <citation type="submission" date="2012-10" db="EMBL/GenBank/DDBJ databases">
        <title>Genome assembly of Amycolatopsis azurea DSM 43854.</title>
        <authorList>
            <person name="Khatri I."/>
            <person name="Kaur I."/>
            <person name="Subramanian S."/>
            <person name="Mayilraj S."/>
        </authorList>
    </citation>
    <scope>NUCLEOTIDE SEQUENCE [LARGE SCALE GENOMIC DNA]</scope>
    <source>
        <strain evidence="1 3">DSM 43854</strain>
    </source>
</reference>
<reference evidence="2 4" key="2">
    <citation type="submission" date="2017-02" db="EMBL/GenBank/DDBJ databases">
        <title>Amycolatopsis azurea DSM 43854 draft genome.</title>
        <authorList>
            <person name="Mayilraj S."/>
        </authorList>
    </citation>
    <scope>NUCLEOTIDE SEQUENCE [LARGE SCALE GENOMIC DNA]</scope>
    <source>
        <strain evidence="2 4">DSM 43854</strain>
    </source>
</reference>
<accession>M2NPH8</accession>
<gene>
    <name evidence="2" type="ORF">B0293_03825</name>
    <name evidence="1" type="ORF">C791_6222</name>
</gene>
<evidence type="ECO:0000313" key="4">
    <source>
        <dbReference type="Proteomes" id="UP000188551"/>
    </source>
</evidence>
<name>M2NPH8_9PSEU</name>
<dbReference type="EMBL" id="MUXN01000002">
    <property type="protein sequence ID" value="OOC08025.1"/>
    <property type="molecule type" value="Genomic_DNA"/>
</dbReference>
<protein>
    <submittedName>
        <fullName evidence="1">Uncharacterized protein</fullName>
    </submittedName>
</protein>
<dbReference type="AlphaFoldDB" id="M2NPH8"/>
<evidence type="ECO:0000313" key="3">
    <source>
        <dbReference type="Proteomes" id="UP000014137"/>
    </source>
</evidence>
<sequence length="97" mass="10568">MTSEVKDAPGRDLTDLKVRLAEALRVHMTPDFSAEELDTAAVMEALDRAIAVTGLDEDEAAALWESFVEVVEQLPEATKLDDADLAEMIAEMTMATD</sequence>
<comment type="caution">
    <text evidence="1">The sequence shown here is derived from an EMBL/GenBank/DDBJ whole genome shotgun (WGS) entry which is preliminary data.</text>
</comment>
<evidence type="ECO:0000313" key="2">
    <source>
        <dbReference type="EMBL" id="OOC08025.1"/>
    </source>
</evidence>
<proteinExistence type="predicted"/>
<keyword evidence="4" id="KW-1185">Reference proteome</keyword>
<dbReference type="RefSeq" id="WP_005163667.1">
    <property type="nucleotide sequence ID" value="NZ_ANMG01000060.1"/>
</dbReference>
<organism evidence="1 3">
    <name type="scientific">Amycolatopsis azurea DSM 43854</name>
    <dbReference type="NCBI Taxonomy" id="1238180"/>
    <lineage>
        <taxon>Bacteria</taxon>
        <taxon>Bacillati</taxon>
        <taxon>Actinomycetota</taxon>
        <taxon>Actinomycetes</taxon>
        <taxon>Pseudonocardiales</taxon>
        <taxon>Pseudonocardiaceae</taxon>
        <taxon>Amycolatopsis</taxon>
    </lineage>
</organism>
<dbReference type="Proteomes" id="UP000014137">
    <property type="component" value="Unassembled WGS sequence"/>
</dbReference>